<proteinExistence type="predicted"/>
<dbReference type="GeneID" id="80026038"/>
<evidence type="ECO:0000313" key="2">
    <source>
        <dbReference type="Proteomes" id="UP001056546"/>
    </source>
</evidence>
<evidence type="ECO:0000313" key="1">
    <source>
        <dbReference type="EMBL" id="URC17969.1"/>
    </source>
</evidence>
<dbReference type="Proteomes" id="UP001056546">
    <property type="component" value="Segment"/>
</dbReference>
<accession>A0A9E7E5H9</accession>
<keyword evidence="2" id="KW-1185">Reference proteome</keyword>
<dbReference type="EMBL" id="ON392164">
    <property type="protein sequence ID" value="URC17969.1"/>
    <property type="molecule type" value="Genomic_DNA"/>
</dbReference>
<reference evidence="1" key="1">
    <citation type="submission" date="2022-04" db="EMBL/GenBank/DDBJ databases">
        <authorList>
            <person name="Acosta J.L."/>
            <person name="Gallegos M.G."/>
            <person name="Jefferson N.D."/>
            <person name="Pascarella G.P."/>
            <person name="Nath S."/>
            <person name="Sulaiman A."/>
            <person name="Layton S.R."/>
            <person name="Maneekul J."/>
            <person name="Kim T."/>
            <person name="Kwon T."/>
            <person name="Hughes L.E."/>
            <person name="Garlena R.A."/>
            <person name="Russell D.A."/>
            <person name="Jacobs-Sera D."/>
            <person name="Hatfull G.F."/>
        </authorList>
    </citation>
    <scope>NUCLEOTIDE SEQUENCE</scope>
</reference>
<organism evidence="1 2">
    <name type="scientific">Streptomyces phage AxeJC</name>
    <dbReference type="NCBI Taxonomy" id="2926084"/>
    <lineage>
        <taxon>Viruses</taxon>
        <taxon>Duplodnaviria</taxon>
        <taxon>Heunggongvirae</taxon>
        <taxon>Uroviricota</taxon>
        <taxon>Caudoviricetes</taxon>
        <taxon>Ignaciovirus</taxon>
        <taxon>Ignaciovirus axejc</taxon>
    </lineage>
</organism>
<name>A0A9E7E5H9_9CAUD</name>
<dbReference type="KEGG" id="vg:80026038"/>
<protein>
    <submittedName>
        <fullName evidence="1">Uncharacterized protein</fullName>
    </submittedName>
</protein>
<dbReference type="RefSeq" id="YP_010756283.1">
    <property type="nucleotide sequence ID" value="NC_073485.1"/>
</dbReference>
<sequence length="69" mass="7645">MARNIGADGRNVYRAVITLGDSNTPRYEGPYGTVGTARARVAFWRNYLARSGDTAEGHIEKATTTWERV</sequence>
<gene>
    <name evidence="1" type="primary">47</name>
    <name evidence="1" type="ORF">SEA_AXEJC_47</name>
</gene>